<proteinExistence type="predicted"/>
<dbReference type="GeneID" id="94301045"/>
<sequence length="2181" mass="251346">MDSPYPQCSLLPSVLPTVLQQRFQPQHEFLVFADSPCWPCWVPAGQLQALFPSLLAQFLGAQKTKFDGQPVSVLQRGGQRVGHFRFWSGDCYAALDADFELRPRQVISEAVPDSPKSAAEACAKMVLMRQFNTTWTQFTEPTAIAALAILYGFKGKVGIHGVNYYKNAEFLLKYGIASSQVFADGYQVTFYGAPDIPDAVDVVITKKPVQTACQVKVLCLSSTNFNNENVEFLIGKSRTALAEFRNLEIGIINGQQSLTNLIPKMINKQSTSYENSLAFKYKIQLNERARIKAFLDNDPLVQRYLSAQLNSQQYLTISAHIVANILKLLWLQSETELSGRSYLIKQILNSFFKFQITNILFVVPDITYQAIKNFLTKNIPQIQLNFTFENINISIPKSVILLSETQLLAYSLSNQRVNKQFLPQFVISPFVSTRDTFLLISQLYAINDVYSPKFIQIYADNTVESNYLRYKLYFPHIIMKEYSSLKQVYDANKIQTFDSAIQIIKLNGYNGDMRSNGFDWTSLDGIQPMENDIENDKITKLIINFYAQNEVILQASWGQLLNINKNLGASMLNKIIQDTESYNIDICQNEFLNIDVQSNLLYTMDDIHNTVKEQLTTPEIIFEQYNKLFSIQGTVPPNKLLQNFLQISRNFKPSETYVQEQKRVKSSKNYFIIPPIAPTSDNYQILNKFTRNNYNDKQVTLCSNCSEKAIFYGRNCDVCDVHMDQICEEINFPQGKNQWNLSNYFNKTDTIQSNADFLVIKNVNFVGHDGTMLQNQLIVKGKKIEFDDATLEKVSNLLKGHDQETQRQLFQAFISLIDSNRPGVLPGTCAQIQDKRQSMQIAVDVLIADFLIQNDAVFSQNLIQQLVQLPLSIIVEHAIPLVLCPYSDNIDQLISKQTYFQGNLVNQLLIILENSQSEIAKFTASYIQQHKISSYEQLSSVESMEKFYENLLQFYFRQAHYNFEPSNNLINFSTFNTNTMLHDNVLVNFLTTKRKKTNFLVNLKISQKRVMNCKFSPGQISAFIRYYFYQISIHHFIYHINSDHLNNVIASSTKTRDFQQLTQALSPGFSPSVFCLNNGLQPIDRLVPIFDPIPQNSSKIERKFVQNTIISPAKSQQHTPKISHSQKQQSAIQQVQITQQLHQQIPQITPPAAQIKIPQFNTLPIPLQIPIPSIAIQPQFPQIPQIKTEQAHQVKIMQQIQPAQALNTGQFFDNSLQQAQKRAPIQHIHRIIAHYSCRSYYYRQNLLYVPNIRVLASKDALSQQLGLIVTDVDNKNPNSDPDFDVLIQILTNDFQLQNVQKFSNVHKFCTVFNDEAKNRLETVSLKPQLPLKFYDQEKYLLLTQWLLKRTLQAECDLNRGNVIAFSEDPVFGTELHDFDAKPQESSKLRFAKYADVIYNMDQEQAQIAYNECFQICEKYDKEYRDRQMMFLVKIGIGTGSTPLETFYRFIQKDDPQKVSTILTNLVRLLTICAAKEMEFPYKVAGVSANLEQVQQSIYRLEHMRFLHIKLQQFDFLQWLHRLQKFKQNEMSEKEREFISSIVQKSLCCDIRNVYSANYKQDLSEMESRMIDWIGAVAAEIDNFNQVLWTVDLKFNQFLPGKDPIYNTLRHFKLEMFAINDFDQSLVKKAWEITLQFKLLFLQLFGDNKQLLLELLEAKKISQNDIRLIDSIFLQIQSMWSRLHDFILMHIITDMGYTEAMMQSIVGKDTRQKSKHVEFLRQGFFVDEESFSLNDNELYKIFINTRSQIDSTGNASFMMDYQNLFYYLKQNQRLTQPNKNQLLHSIQQLRKINVEELFTKNSISKELLTRRVERIAHALRCERILTCDPLQKYLNDKAVTLVPPQSIIPQILGVADIQFLVPPQTLPSNFSTPASNASSFNIKIPQGSIPQVAIPQIALPPPPKNMLPKTPVMSQVSPTMKIPPKTAFSKVLSAQQQPPQQQQQQQQQITKPAKKIANINHGQTPQPIEMPKSAIRFVTNTKLSFFMENNDEVREFVTDIVNECGAQQQLAESSDMDSFLFFLSSCQKQNAEDWGRLYSFLIKDEPQPLNVSNLHIKETYNILSTFALQKFGSQNAQDVMQKMQQYIYIDCRSDDQVHFDDVAQKFVEAQLNIAYFHAFGMRQAIVERQPDWQKYKVLIHGAFQAMQIMNQIPLNSLVQKDNNTNKRKMALSTYFFLSQNPE</sequence>
<reference evidence="2 3" key="1">
    <citation type="journal article" date="2014" name="PLoS Genet.">
        <title>The Genome of Spironucleus salmonicida Highlights a Fish Pathogen Adapted to Fluctuating Environments.</title>
        <authorList>
            <person name="Xu F."/>
            <person name="Jerlstrom-Hultqvist J."/>
            <person name="Einarsson E."/>
            <person name="Astvaldsson A."/>
            <person name="Svard S.G."/>
            <person name="Andersson J.O."/>
        </authorList>
    </citation>
    <scope>NUCLEOTIDE SEQUENCE [LARGE SCALE GENOMIC DNA]</scope>
    <source>
        <strain evidence="2 3">ATCC 50377</strain>
    </source>
</reference>
<evidence type="ECO:0000256" key="1">
    <source>
        <dbReference type="SAM" id="MobiDB-lite"/>
    </source>
</evidence>
<dbReference type="KEGG" id="ssao:94301045"/>
<dbReference type="EMBL" id="AUWU02000007">
    <property type="protein sequence ID" value="KAH0570735.1"/>
    <property type="molecule type" value="Genomic_DNA"/>
</dbReference>
<feature type="compositionally biased region" description="Low complexity" evidence="1">
    <location>
        <begin position="1934"/>
        <end position="1947"/>
    </location>
</feature>
<dbReference type="Proteomes" id="UP000018208">
    <property type="component" value="Unassembled WGS sequence"/>
</dbReference>
<accession>A0A9P8LMD0</accession>
<feature type="region of interest" description="Disordered" evidence="1">
    <location>
        <begin position="1929"/>
        <end position="1952"/>
    </location>
</feature>
<evidence type="ECO:0000313" key="3">
    <source>
        <dbReference type="Proteomes" id="UP000018208"/>
    </source>
</evidence>
<evidence type="ECO:0000313" key="2">
    <source>
        <dbReference type="EMBL" id="KAH0570735.1"/>
    </source>
</evidence>
<name>A0A9P8LMD0_9EUKA</name>
<organism evidence="2 3">
    <name type="scientific">Spironucleus salmonicida</name>
    <dbReference type="NCBI Taxonomy" id="348837"/>
    <lineage>
        <taxon>Eukaryota</taxon>
        <taxon>Metamonada</taxon>
        <taxon>Diplomonadida</taxon>
        <taxon>Hexamitidae</taxon>
        <taxon>Hexamitinae</taxon>
        <taxon>Spironucleus</taxon>
    </lineage>
</organism>
<comment type="caution">
    <text evidence="2">The sequence shown here is derived from an EMBL/GenBank/DDBJ whole genome shotgun (WGS) entry which is preliminary data.</text>
</comment>
<protein>
    <submittedName>
        <fullName evidence="2">Uncharacterized protein</fullName>
    </submittedName>
</protein>
<dbReference type="RefSeq" id="XP_067761508.1">
    <property type="nucleotide sequence ID" value="XM_067910821.1"/>
</dbReference>
<keyword evidence="3" id="KW-1185">Reference proteome</keyword>
<gene>
    <name evidence="2" type="ORF">SS50377_27022</name>
</gene>